<evidence type="ECO:0000256" key="1">
    <source>
        <dbReference type="ARBA" id="ARBA00004903"/>
    </source>
</evidence>
<dbReference type="Proteomes" id="UP001159405">
    <property type="component" value="Unassembled WGS sequence"/>
</dbReference>
<dbReference type="PIRSF" id="PIRSF000194">
    <property type="entry name" value="DHFR"/>
    <property type="match status" value="1"/>
</dbReference>
<comment type="catalytic activity">
    <reaction evidence="6">
        <text>(6S)-5,6,7,8-tetrahydrofolate + NADP(+) = 7,8-dihydrofolate + NADPH + H(+)</text>
        <dbReference type="Rhea" id="RHEA:15009"/>
        <dbReference type="ChEBI" id="CHEBI:15378"/>
        <dbReference type="ChEBI" id="CHEBI:57451"/>
        <dbReference type="ChEBI" id="CHEBI:57453"/>
        <dbReference type="ChEBI" id="CHEBI:57783"/>
        <dbReference type="ChEBI" id="CHEBI:58349"/>
        <dbReference type="EC" id="1.5.1.3"/>
    </reaction>
</comment>
<dbReference type="InterPro" id="IPR017925">
    <property type="entry name" value="DHFR_CS"/>
</dbReference>
<dbReference type="PANTHER" id="PTHR48069:SF3">
    <property type="entry name" value="DIHYDROFOLATE REDUCTASE"/>
    <property type="match status" value="1"/>
</dbReference>
<evidence type="ECO:0000256" key="4">
    <source>
        <dbReference type="ARBA" id="ARBA00022857"/>
    </source>
</evidence>
<evidence type="ECO:0000256" key="2">
    <source>
        <dbReference type="ARBA" id="ARBA00012856"/>
    </source>
</evidence>
<dbReference type="PROSITE" id="PS00075">
    <property type="entry name" value="DHFR_1"/>
    <property type="match status" value="1"/>
</dbReference>
<evidence type="ECO:0000256" key="3">
    <source>
        <dbReference type="ARBA" id="ARBA00022563"/>
    </source>
</evidence>
<proteinExistence type="inferred from homology"/>
<feature type="domain" description="DHFR" evidence="8">
    <location>
        <begin position="6"/>
        <end position="182"/>
    </location>
</feature>
<accession>A0ABN8NWB1</accession>
<comment type="pathway">
    <text evidence="1">Cofactor biosynthesis; tetrahydrofolate biosynthesis; 5,6,7,8-tetrahydrofolate from 7,8-dihydrofolate: step 1/1.</text>
</comment>
<evidence type="ECO:0000256" key="5">
    <source>
        <dbReference type="ARBA" id="ARBA00023002"/>
    </source>
</evidence>
<dbReference type="SUPFAM" id="SSF53597">
    <property type="entry name" value="Dihydrofolate reductase-like"/>
    <property type="match status" value="1"/>
</dbReference>
<dbReference type="CDD" id="cd00209">
    <property type="entry name" value="DHFR"/>
    <property type="match status" value="1"/>
</dbReference>
<evidence type="ECO:0000259" key="8">
    <source>
        <dbReference type="PROSITE" id="PS51330"/>
    </source>
</evidence>
<comment type="similarity">
    <text evidence="7">Belongs to the dihydrofolate reductase family.</text>
</comment>
<dbReference type="Pfam" id="PF00186">
    <property type="entry name" value="DHFR_1"/>
    <property type="match status" value="1"/>
</dbReference>
<dbReference type="Gene3D" id="3.40.430.10">
    <property type="entry name" value="Dihydrofolate Reductase, subunit A"/>
    <property type="match status" value="1"/>
</dbReference>
<evidence type="ECO:0000256" key="6">
    <source>
        <dbReference type="ARBA" id="ARBA00048873"/>
    </source>
</evidence>
<evidence type="ECO:0000313" key="9">
    <source>
        <dbReference type="EMBL" id="CAH3124825.1"/>
    </source>
</evidence>
<gene>
    <name evidence="9" type="ORF">PLOB_00031405</name>
</gene>
<organism evidence="9 10">
    <name type="scientific">Porites lobata</name>
    <dbReference type="NCBI Taxonomy" id="104759"/>
    <lineage>
        <taxon>Eukaryota</taxon>
        <taxon>Metazoa</taxon>
        <taxon>Cnidaria</taxon>
        <taxon>Anthozoa</taxon>
        <taxon>Hexacorallia</taxon>
        <taxon>Scleractinia</taxon>
        <taxon>Fungiina</taxon>
        <taxon>Poritidae</taxon>
        <taxon>Porites</taxon>
    </lineage>
</organism>
<dbReference type="EC" id="1.5.1.3" evidence="2"/>
<dbReference type="PANTHER" id="PTHR48069">
    <property type="entry name" value="DIHYDROFOLATE REDUCTASE"/>
    <property type="match status" value="1"/>
</dbReference>
<reference evidence="9 10" key="1">
    <citation type="submission" date="2022-05" db="EMBL/GenBank/DDBJ databases">
        <authorList>
            <consortium name="Genoscope - CEA"/>
            <person name="William W."/>
        </authorList>
    </citation>
    <scope>NUCLEOTIDE SEQUENCE [LARGE SCALE GENOMIC DNA]</scope>
</reference>
<dbReference type="InterPro" id="IPR012259">
    <property type="entry name" value="DHFR"/>
</dbReference>
<dbReference type="InterPro" id="IPR001796">
    <property type="entry name" value="DHFR_dom"/>
</dbReference>
<protein>
    <recommendedName>
        <fullName evidence="2">dihydrofolate reductase</fullName>
        <ecNumber evidence="2">1.5.1.3</ecNumber>
    </recommendedName>
</protein>
<evidence type="ECO:0000313" key="10">
    <source>
        <dbReference type="Proteomes" id="UP001159405"/>
    </source>
</evidence>
<dbReference type="InterPro" id="IPR024072">
    <property type="entry name" value="DHFR-like_dom_sf"/>
</dbReference>
<comment type="caution">
    <text evidence="9">The sequence shown here is derived from an EMBL/GenBank/DDBJ whole genome shotgun (WGS) entry which is preliminary data.</text>
</comment>
<keyword evidence="4" id="KW-0521">NADP</keyword>
<keyword evidence="5" id="KW-0560">Oxidoreductase</keyword>
<sequence length="183" mass="20962">MASAQKFSCVVAMSKNRGIGKENRLPWHLKEDMKFFFHLTSTAAEGKENAVIMGRNTWESIPEKYRPLSKRLNILLSRKLTQSEAPEKVTVCSSLQDALDVLAKKDNVDKIFVIGGAAVYKEALKHPSCYRLYITKVDKDFDCDVHFPDYDETLFKETSDPEVPAKKHEDNGIEFTFHVYQRV</sequence>
<dbReference type="PROSITE" id="PS51330">
    <property type="entry name" value="DHFR_2"/>
    <property type="match status" value="1"/>
</dbReference>
<name>A0ABN8NWB1_9CNID</name>
<evidence type="ECO:0000256" key="7">
    <source>
        <dbReference type="RuleBase" id="RU004474"/>
    </source>
</evidence>
<dbReference type="PRINTS" id="PR00070">
    <property type="entry name" value="DHFR"/>
</dbReference>
<keyword evidence="10" id="KW-1185">Reference proteome</keyword>
<keyword evidence="3" id="KW-0554">One-carbon metabolism</keyword>
<dbReference type="EMBL" id="CALNXK010000040">
    <property type="protein sequence ID" value="CAH3124825.1"/>
    <property type="molecule type" value="Genomic_DNA"/>
</dbReference>